<evidence type="ECO:0000313" key="4">
    <source>
        <dbReference type="Proteomes" id="UP000198287"/>
    </source>
</evidence>
<keyword evidence="2" id="KW-0732">Signal</keyword>
<feature type="transmembrane region" description="Helical" evidence="1">
    <location>
        <begin position="687"/>
        <end position="708"/>
    </location>
</feature>
<dbReference type="Proteomes" id="UP000198287">
    <property type="component" value="Unassembled WGS sequence"/>
</dbReference>
<accession>A0A226DIV0</accession>
<proteinExistence type="predicted"/>
<evidence type="ECO:0000256" key="1">
    <source>
        <dbReference type="SAM" id="Phobius"/>
    </source>
</evidence>
<keyword evidence="1" id="KW-0472">Membrane</keyword>
<keyword evidence="1" id="KW-0812">Transmembrane</keyword>
<organism evidence="3 4">
    <name type="scientific">Folsomia candida</name>
    <name type="common">Springtail</name>
    <dbReference type="NCBI Taxonomy" id="158441"/>
    <lineage>
        <taxon>Eukaryota</taxon>
        <taxon>Metazoa</taxon>
        <taxon>Ecdysozoa</taxon>
        <taxon>Arthropoda</taxon>
        <taxon>Hexapoda</taxon>
        <taxon>Collembola</taxon>
        <taxon>Entomobryomorpha</taxon>
        <taxon>Isotomoidea</taxon>
        <taxon>Isotomidae</taxon>
        <taxon>Proisotominae</taxon>
        <taxon>Folsomia</taxon>
    </lineage>
</organism>
<feature type="chain" id="PRO_5012736821" evidence="2">
    <location>
        <begin position="21"/>
        <end position="791"/>
    </location>
</feature>
<protein>
    <submittedName>
        <fullName evidence="3">Uncharacterized protein</fullName>
    </submittedName>
</protein>
<reference evidence="3 4" key="1">
    <citation type="submission" date="2015-12" db="EMBL/GenBank/DDBJ databases">
        <title>The genome of Folsomia candida.</title>
        <authorList>
            <person name="Faddeeva A."/>
            <person name="Derks M.F."/>
            <person name="Anvar Y."/>
            <person name="Smit S."/>
            <person name="Van Straalen N."/>
            <person name="Roelofs D."/>
        </authorList>
    </citation>
    <scope>NUCLEOTIDE SEQUENCE [LARGE SCALE GENOMIC DNA]</scope>
    <source>
        <strain evidence="3 4">VU population</strain>
        <tissue evidence="3">Whole body</tissue>
    </source>
</reference>
<dbReference type="AlphaFoldDB" id="A0A226DIV0"/>
<name>A0A226DIV0_FOLCA</name>
<feature type="transmembrane region" description="Helical" evidence="1">
    <location>
        <begin position="347"/>
        <end position="369"/>
    </location>
</feature>
<gene>
    <name evidence="3" type="ORF">Fcan01_20554</name>
</gene>
<keyword evidence="4" id="KW-1185">Reference proteome</keyword>
<evidence type="ECO:0000313" key="3">
    <source>
        <dbReference type="EMBL" id="OXA44501.1"/>
    </source>
</evidence>
<feature type="signal peptide" evidence="2">
    <location>
        <begin position="1"/>
        <end position="20"/>
    </location>
</feature>
<dbReference type="OrthoDB" id="8299140at2759"/>
<sequence>MDLRVIRHCVTLLTLYCVACETKDTIQIFKLLKGVENCDVQIVHGDLESANIQPFPNLLLPTSLIFASNFLIHRIWVGFQDWDKFAIDISKTRVSHCQLSVLFSSKFLEDGKETKFSHWTRFGTDRHFRFGKYGEEWSTSTSNTYVVLVTNYDKKEFAKVSINKYLSISSIENFGIVFNQRMNSLLELCVLRSGVMPEMQNFNCVTNMQSNFLEKFHAMQTKLQNWELTLLENTDINMPKGYKRGDIVELIKYPEFINPFDRSNINTSVHHHIAQSVFRKSNSTLSFCRSCSLMYHGEIKLDVLESIHSSPTKIQVTVGFIGYQFSSCYSEKEITFRFYIAPFQREVWYAILFGGVMVYLVMVLIVRFVTKAPEDFSIWMTVLAVMFEKWGTIPGQVEKPDYTRYLLIGWTLACLVLINLYNGLMISELNSPMARNGPEIFSDLVCSLEDAQLFHSERFKNPGERVFSKMNETLRYLDEFRVKLQYNNLELAVPPELSEIPFLEDDSCFRLLSPVLQGRLEGSLVYDFEDYLYWWYYSFRQIETLIPLRVSHNRVLLNLFHPRHARRPRLEGNPGMQDVQYATEKEIVSCGKTVFIGESPLIVAEIEYLRKRYFWIDFHKGRDVLNGGLIGWVVEQEGRIPHISRGYWAMIESGIYDRLLVEVSARKIIKEKRFLGNVTGKKISKSAMMNGGIVTLFILIFGLNLVAFENRTKINMSSKSIIAFVILMFVASVLAGKALPTPEVVAKGGFTNATITEEIADWCCPLNCPNCLCPNWSNWCYISGGLCWCAA</sequence>
<comment type="caution">
    <text evidence="3">The sequence shown here is derived from an EMBL/GenBank/DDBJ whole genome shotgun (WGS) entry which is preliminary data.</text>
</comment>
<keyword evidence="1" id="KW-1133">Transmembrane helix</keyword>
<dbReference type="Gene3D" id="1.10.287.70">
    <property type="match status" value="1"/>
</dbReference>
<dbReference type="EMBL" id="LNIX01000019">
    <property type="protein sequence ID" value="OXA44501.1"/>
    <property type="molecule type" value="Genomic_DNA"/>
</dbReference>
<evidence type="ECO:0000256" key="2">
    <source>
        <dbReference type="SAM" id="SignalP"/>
    </source>
</evidence>
<feature type="transmembrane region" description="Helical" evidence="1">
    <location>
        <begin position="720"/>
        <end position="739"/>
    </location>
</feature>
<feature type="transmembrane region" description="Helical" evidence="1">
    <location>
        <begin position="405"/>
        <end position="426"/>
    </location>
</feature>